<dbReference type="PANTHER" id="PTHR43507">
    <property type="entry name" value="NADH-UBIQUINONE OXIDOREDUCTASE CHAIN 4"/>
    <property type="match status" value="1"/>
</dbReference>
<keyword evidence="6 17" id="KW-0813">Transport</keyword>
<geneLocation type="mitochondrion" evidence="21"/>
<feature type="transmembrane region" description="Helical" evidence="17">
    <location>
        <begin position="84"/>
        <end position="104"/>
    </location>
</feature>
<keyword evidence="18" id="KW-0732">Signal</keyword>
<dbReference type="EC" id="7.1.1.2" evidence="4 17"/>
<organism evidence="21">
    <name type="scientific">Oryctes rhinoceros</name>
    <name type="common">Coconut rhinoceros beetle</name>
    <dbReference type="NCBI Taxonomy" id="72550"/>
    <lineage>
        <taxon>Eukaryota</taxon>
        <taxon>Metazoa</taxon>
        <taxon>Ecdysozoa</taxon>
        <taxon>Arthropoda</taxon>
        <taxon>Hexapoda</taxon>
        <taxon>Insecta</taxon>
        <taxon>Pterygota</taxon>
        <taxon>Neoptera</taxon>
        <taxon>Endopterygota</taxon>
        <taxon>Coleoptera</taxon>
        <taxon>Polyphaga</taxon>
        <taxon>Scarabaeiformia</taxon>
        <taxon>Scarabaeidae</taxon>
        <taxon>Dynastinae</taxon>
        <taxon>Oryctes</taxon>
    </lineage>
</organism>
<dbReference type="Pfam" id="PF00361">
    <property type="entry name" value="Proton_antipo_M"/>
    <property type="match status" value="1"/>
</dbReference>
<evidence type="ECO:0000256" key="7">
    <source>
        <dbReference type="ARBA" id="ARBA00022660"/>
    </source>
</evidence>
<feature type="chain" id="PRO_5028459432" description="NADH-ubiquinone oxidoreductase chain 4" evidence="18">
    <location>
        <begin position="18"/>
        <end position="445"/>
    </location>
</feature>
<evidence type="ECO:0000256" key="5">
    <source>
        <dbReference type="ARBA" id="ARBA00021006"/>
    </source>
</evidence>
<dbReference type="GO" id="GO:0015990">
    <property type="term" value="P:electron transport coupled proton transport"/>
    <property type="evidence" value="ECO:0007669"/>
    <property type="project" value="TreeGrafter"/>
</dbReference>
<feature type="transmembrane region" description="Helical" evidence="17">
    <location>
        <begin position="334"/>
        <end position="356"/>
    </location>
</feature>
<proteinExistence type="inferred from homology"/>
<comment type="function">
    <text evidence="17">Core subunit of the mitochondrial membrane respiratory chain NADH dehydrogenase (Complex I) which catalyzes electron transfer from NADH through the respiratory chain, using ubiquinone as an electron acceptor. Essential for the catalytic activity and assembly of complex I.</text>
</comment>
<evidence type="ECO:0000256" key="14">
    <source>
        <dbReference type="ARBA" id="ARBA00023128"/>
    </source>
</evidence>
<comment type="catalytic activity">
    <reaction evidence="16 17">
        <text>a ubiquinone + NADH + 5 H(+)(in) = a ubiquinol + NAD(+) + 4 H(+)(out)</text>
        <dbReference type="Rhea" id="RHEA:29091"/>
        <dbReference type="Rhea" id="RHEA-COMP:9565"/>
        <dbReference type="Rhea" id="RHEA-COMP:9566"/>
        <dbReference type="ChEBI" id="CHEBI:15378"/>
        <dbReference type="ChEBI" id="CHEBI:16389"/>
        <dbReference type="ChEBI" id="CHEBI:17976"/>
        <dbReference type="ChEBI" id="CHEBI:57540"/>
        <dbReference type="ChEBI" id="CHEBI:57945"/>
        <dbReference type="EC" id="7.1.1.2"/>
    </reaction>
</comment>
<evidence type="ECO:0000256" key="3">
    <source>
        <dbReference type="ARBA" id="ARBA00009025"/>
    </source>
</evidence>
<evidence type="ECO:0000259" key="19">
    <source>
        <dbReference type="Pfam" id="PF00361"/>
    </source>
</evidence>
<dbReference type="InterPro" id="IPR000260">
    <property type="entry name" value="NADH4_N"/>
</dbReference>
<evidence type="ECO:0000256" key="8">
    <source>
        <dbReference type="ARBA" id="ARBA00022692"/>
    </source>
</evidence>
<dbReference type="Pfam" id="PF01059">
    <property type="entry name" value="Oxidored_q5_N"/>
    <property type="match status" value="1"/>
</dbReference>
<dbReference type="EMBL" id="MT457815">
    <property type="protein sequence ID" value="QKX48642.1"/>
    <property type="molecule type" value="Genomic_DNA"/>
</dbReference>
<feature type="transmembrane region" description="Helical" evidence="17">
    <location>
        <begin position="56"/>
        <end position="75"/>
    </location>
</feature>
<evidence type="ECO:0000256" key="13">
    <source>
        <dbReference type="ARBA" id="ARBA00023075"/>
    </source>
</evidence>
<evidence type="ECO:0000313" key="21">
    <source>
        <dbReference type="EMBL" id="QKX48642.1"/>
    </source>
</evidence>
<keyword evidence="13 17" id="KW-0830">Ubiquinone</keyword>
<feature type="transmembrane region" description="Helical" evidence="17">
    <location>
        <begin position="246"/>
        <end position="265"/>
    </location>
</feature>
<evidence type="ECO:0000256" key="16">
    <source>
        <dbReference type="ARBA" id="ARBA00049551"/>
    </source>
</evidence>
<sequence>MMSFFLALMCMVPLSFMKKSFWLNQYLYFVLTFLYCFFFSFNFQFSNITFFLGSDLLSFMMVLLSFWICSLMILASSKIFIYGYYYNMFLLMVIVLLLSLFMTFSSLNLFIFYVFFEVSLIPTLILIVGWGYQPERLQAGVYLLFYTLFASLPMMVSIFYYYSISNSLDYFYISNFDSSIYMYMCMNMVFFIKIPMYFVHLWLPKAHVEAPVSGSMILAGVMLKLGGYGLMRFMVLFLSLGLKLNYVFIVISMVGGVFVSFMCLRQIDMKSLIAYSSVSHMGMVLGGIMTLNYWGLCGSLVMMIAHGLCSSGLFCLANIVYERTGSRSFFLNKGLINLMPIMSLWWFLFSCCNMAAPPSLNLLGEIMLINSLISWSSWVMLTIMFLSFFSAAYSLYLYSYSQHGKMYSGLYSFSGGYIREYLLLFLHWLPLNFLILKSEFVVLWV</sequence>
<dbReference type="InterPro" id="IPR001750">
    <property type="entry name" value="ND/Mrp_TM"/>
</dbReference>
<keyword evidence="9" id="KW-1278">Translocase</keyword>
<feature type="transmembrane region" description="Helical" evidence="17">
    <location>
        <begin position="272"/>
        <end position="294"/>
    </location>
</feature>
<evidence type="ECO:0000259" key="20">
    <source>
        <dbReference type="Pfam" id="PF01059"/>
    </source>
</evidence>
<keyword evidence="14 17" id="KW-0496">Mitochondrion</keyword>
<feature type="signal peptide" evidence="18">
    <location>
        <begin position="1"/>
        <end position="17"/>
    </location>
</feature>
<keyword evidence="11 17" id="KW-1133">Transmembrane helix</keyword>
<dbReference type="GO" id="GO:0048039">
    <property type="term" value="F:ubiquinone binding"/>
    <property type="evidence" value="ECO:0007669"/>
    <property type="project" value="TreeGrafter"/>
</dbReference>
<gene>
    <name evidence="21" type="primary">nad4</name>
</gene>
<keyword evidence="7 17" id="KW-0679">Respiratory chain</keyword>
<dbReference type="GO" id="GO:0042773">
    <property type="term" value="P:ATP synthesis coupled electron transport"/>
    <property type="evidence" value="ECO:0007669"/>
    <property type="project" value="InterPro"/>
</dbReference>
<feature type="transmembrane region" description="Helical" evidence="17">
    <location>
        <begin position="110"/>
        <end position="132"/>
    </location>
</feature>
<feature type="transmembrane region" description="Helical" evidence="17">
    <location>
        <begin position="21"/>
        <end position="44"/>
    </location>
</feature>
<comment type="subcellular location">
    <subcellularLocation>
        <location evidence="2 17">Mitochondrion membrane</location>
        <topology evidence="2 17">Multi-pass membrane protein</topology>
    </subcellularLocation>
</comment>
<feature type="domain" description="NADH:quinone oxidoreductase/Mrp antiporter transmembrane" evidence="19">
    <location>
        <begin position="106"/>
        <end position="390"/>
    </location>
</feature>
<evidence type="ECO:0000256" key="2">
    <source>
        <dbReference type="ARBA" id="ARBA00004225"/>
    </source>
</evidence>
<feature type="domain" description="NADH:ubiquinone oxidoreductase chain 4 N-terminal" evidence="20">
    <location>
        <begin position="1"/>
        <end position="103"/>
    </location>
</feature>
<dbReference type="GO" id="GO:0031966">
    <property type="term" value="C:mitochondrial membrane"/>
    <property type="evidence" value="ECO:0007669"/>
    <property type="project" value="UniProtKB-SubCell"/>
</dbReference>
<protein>
    <recommendedName>
        <fullName evidence="5 17">NADH-ubiquinone oxidoreductase chain 4</fullName>
        <ecNumber evidence="4 17">7.1.1.2</ecNumber>
    </recommendedName>
</protein>
<evidence type="ECO:0000256" key="1">
    <source>
        <dbReference type="ARBA" id="ARBA00003257"/>
    </source>
</evidence>
<evidence type="ECO:0000256" key="17">
    <source>
        <dbReference type="RuleBase" id="RU003297"/>
    </source>
</evidence>
<dbReference type="PANTHER" id="PTHR43507:SF20">
    <property type="entry name" value="NADH-UBIQUINONE OXIDOREDUCTASE CHAIN 4"/>
    <property type="match status" value="1"/>
</dbReference>
<keyword evidence="10 17" id="KW-0249">Electron transport</keyword>
<evidence type="ECO:0000256" key="9">
    <source>
        <dbReference type="ARBA" id="ARBA00022967"/>
    </source>
</evidence>
<feature type="transmembrane region" description="Helical" evidence="17">
    <location>
        <begin position="300"/>
        <end position="322"/>
    </location>
</feature>
<feature type="transmembrane region" description="Helical" evidence="17">
    <location>
        <begin position="376"/>
        <end position="400"/>
    </location>
</feature>
<keyword evidence="12 17" id="KW-0520">NAD</keyword>
<feature type="transmembrane region" description="Helical" evidence="17">
    <location>
        <begin position="215"/>
        <end position="240"/>
    </location>
</feature>
<reference evidence="21" key="1">
    <citation type="submission" date="2020-05" db="EMBL/GenBank/DDBJ databases">
        <title>The complete mitochondrial genome sequence of Oryctes rhinoceros (Coleoptera: Scarabaeidae) based on long-read nanopore sequencing.</title>
        <authorList>
            <person name="Filipovic I."/>
            <person name="Hereward J."/>
            <person name="Rasic G."/>
            <person name="Devine G.J."/>
            <person name="Furlong M."/>
            <person name="Etebari K."/>
        </authorList>
    </citation>
    <scope>NUCLEOTIDE SEQUENCE</scope>
    <source>
        <strain evidence="21">S4</strain>
    </source>
</reference>
<evidence type="ECO:0000256" key="11">
    <source>
        <dbReference type="ARBA" id="ARBA00022989"/>
    </source>
</evidence>
<comment type="similarity">
    <text evidence="3 17">Belongs to the complex I subunit 4 family.</text>
</comment>
<evidence type="ECO:0000256" key="15">
    <source>
        <dbReference type="ARBA" id="ARBA00023136"/>
    </source>
</evidence>
<feature type="transmembrane region" description="Helical" evidence="17">
    <location>
        <begin position="180"/>
        <end position="203"/>
    </location>
</feature>
<keyword evidence="8 17" id="KW-0812">Transmembrane</keyword>
<evidence type="ECO:0000256" key="6">
    <source>
        <dbReference type="ARBA" id="ARBA00022448"/>
    </source>
</evidence>
<dbReference type="AlphaFoldDB" id="A0A7D4XNV5"/>
<evidence type="ECO:0000256" key="4">
    <source>
        <dbReference type="ARBA" id="ARBA00012944"/>
    </source>
</evidence>
<evidence type="ECO:0000256" key="12">
    <source>
        <dbReference type="ARBA" id="ARBA00023027"/>
    </source>
</evidence>
<evidence type="ECO:0000256" key="18">
    <source>
        <dbReference type="SAM" id="SignalP"/>
    </source>
</evidence>
<dbReference type="InterPro" id="IPR003918">
    <property type="entry name" value="NADH_UbQ_OxRdtase"/>
</dbReference>
<dbReference type="GO" id="GO:0003954">
    <property type="term" value="F:NADH dehydrogenase activity"/>
    <property type="evidence" value="ECO:0007669"/>
    <property type="project" value="TreeGrafter"/>
</dbReference>
<dbReference type="PRINTS" id="PR01437">
    <property type="entry name" value="NUOXDRDTASE4"/>
</dbReference>
<name>A0A7D4XNV5_ORYRH</name>
<feature type="transmembrane region" description="Helical" evidence="17">
    <location>
        <begin position="421"/>
        <end position="444"/>
    </location>
</feature>
<feature type="transmembrane region" description="Helical" evidence="17">
    <location>
        <begin position="139"/>
        <end position="160"/>
    </location>
</feature>
<keyword evidence="15 17" id="KW-0472">Membrane</keyword>
<evidence type="ECO:0000256" key="10">
    <source>
        <dbReference type="ARBA" id="ARBA00022982"/>
    </source>
</evidence>
<dbReference type="GO" id="GO:0008137">
    <property type="term" value="F:NADH dehydrogenase (ubiquinone) activity"/>
    <property type="evidence" value="ECO:0007669"/>
    <property type="project" value="UniProtKB-UniRule"/>
</dbReference>
<comment type="function">
    <text evidence="1">Core subunit of the mitochondrial membrane respiratory chain NADH dehydrogenase (Complex I) that is believed to belong to the minimal assembly required for catalysis. Complex I functions in the transfer of electrons from NADH to the respiratory chain. The immediate electron acceptor for the enzyme is believed to be ubiquinone.</text>
</comment>
<accession>A0A7D4XNV5</accession>